<dbReference type="InterPro" id="IPR020568">
    <property type="entry name" value="Ribosomal_Su5_D2-typ_SF"/>
</dbReference>
<dbReference type="Gene3D" id="1.20.5.5270">
    <property type="match status" value="1"/>
</dbReference>
<keyword evidence="5 14" id="KW-0378">Hydrolase</keyword>
<dbReference type="SUPFAM" id="SSF88697">
    <property type="entry name" value="PUA domain-like"/>
    <property type="match status" value="1"/>
</dbReference>
<dbReference type="GO" id="GO:0034605">
    <property type="term" value="P:cellular response to heat"/>
    <property type="evidence" value="ECO:0007669"/>
    <property type="project" value="UniProtKB-UniRule"/>
</dbReference>
<dbReference type="GO" id="GO:0043565">
    <property type="term" value="F:sequence-specific DNA binding"/>
    <property type="evidence" value="ECO:0007669"/>
    <property type="project" value="UniProtKB-UniRule"/>
</dbReference>
<keyword evidence="6 14" id="KW-0720">Serine protease</keyword>
<dbReference type="PRINTS" id="PR00830">
    <property type="entry name" value="ENDOLAPTASE"/>
</dbReference>
<dbReference type="GO" id="GO:0005524">
    <property type="term" value="F:ATP binding"/>
    <property type="evidence" value="ECO:0007669"/>
    <property type="project" value="UniProtKB-UniRule"/>
</dbReference>
<dbReference type="Proteomes" id="UP001165041">
    <property type="component" value="Unassembled WGS sequence"/>
</dbReference>
<evidence type="ECO:0000256" key="5">
    <source>
        <dbReference type="ARBA" id="ARBA00022801"/>
    </source>
</evidence>
<dbReference type="SUPFAM" id="SSF54211">
    <property type="entry name" value="Ribosomal protein S5 domain 2-like"/>
    <property type="match status" value="1"/>
</dbReference>
<gene>
    <name evidence="14 23" type="primary">lon</name>
    <name evidence="23" type="ORF">Kpho02_14210</name>
</gene>
<keyword evidence="2 14" id="KW-0963">Cytoplasm</keyword>
<reference evidence="23" key="1">
    <citation type="submission" date="2023-02" db="EMBL/GenBank/DDBJ databases">
        <title>Kitasatospora phosalacinea NBRC 14627.</title>
        <authorList>
            <person name="Ichikawa N."/>
            <person name="Sato H."/>
            <person name="Tonouchi N."/>
        </authorList>
    </citation>
    <scope>NUCLEOTIDE SEQUENCE</scope>
    <source>
        <strain evidence="23">NBRC 14627</strain>
    </source>
</reference>
<dbReference type="EMBL" id="BSSA01000003">
    <property type="protein sequence ID" value="GLW69122.1"/>
    <property type="molecule type" value="Genomic_DNA"/>
</dbReference>
<dbReference type="Pfam" id="PF02190">
    <property type="entry name" value="LON_substr_bdg"/>
    <property type="match status" value="1"/>
</dbReference>
<dbReference type="EC" id="3.4.21.53" evidence="11 14"/>
<evidence type="ECO:0000256" key="2">
    <source>
        <dbReference type="ARBA" id="ARBA00022490"/>
    </source>
</evidence>
<dbReference type="Pfam" id="PF05362">
    <property type="entry name" value="Lon_C"/>
    <property type="match status" value="1"/>
</dbReference>
<dbReference type="HAMAP" id="MF_01973">
    <property type="entry name" value="lon_bact"/>
    <property type="match status" value="1"/>
</dbReference>
<comment type="catalytic activity">
    <reaction evidence="9 14 15 18">
        <text>Hydrolysis of proteins in presence of ATP.</text>
        <dbReference type="EC" id="3.4.21.53"/>
    </reaction>
</comment>
<dbReference type="InterPro" id="IPR003593">
    <property type="entry name" value="AAA+_ATPase"/>
</dbReference>
<dbReference type="PROSITE" id="PS51786">
    <property type="entry name" value="LON_PROTEOLYTIC"/>
    <property type="match status" value="1"/>
</dbReference>
<dbReference type="Gene3D" id="1.20.58.1480">
    <property type="match status" value="1"/>
</dbReference>
<dbReference type="GO" id="GO:0016887">
    <property type="term" value="F:ATP hydrolysis activity"/>
    <property type="evidence" value="ECO:0007669"/>
    <property type="project" value="UniProtKB-UniRule"/>
</dbReference>
<dbReference type="SMART" id="SM00464">
    <property type="entry name" value="LON"/>
    <property type="match status" value="1"/>
</dbReference>
<evidence type="ECO:0000259" key="21">
    <source>
        <dbReference type="PROSITE" id="PS51786"/>
    </source>
</evidence>
<dbReference type="GO" id="GO:0004252">
    <property type="term" value="F:serine-type endopeptidase activity"/>
    <property type="evidence" value="ECO:0007669"/>
    <property type="project" value="UniProtKB-UniRule"/>
</dbReference>
<dbReference type="FunFam" id="3.40.50.300:FF:000021">
    <property type="entry name" value="Lon protease homolog"/>
    <property type="match status" value="1"/>
</dbReference>
<dbReference type="SMART" id="SM00382">
    <property type="entry name" value="AAA"/>
    <property type="match status" value="1"/>
</dbReference>
<dbReference type="PANTHER" id="PTHR10046">
    <property type="entry name" value="ATP DEPENDENT LON PROTEASE FAMILY MEMBER"/>
    <property type="match status" value="1"/>
</dbReference>
<evidence type="ECO:0000256" key="6">
    <source>
        <dbReference type="ARBA" id="ARBA00022825"/>
    </source>
</evidence>
<dbReference type="InterPro" id="IPR003111">
    <property type="entry name" value="Lon_prtase_N"/>
</dbReference>
<evidence type="ECO:0000256" key="1">
    <source>
        <dbReference type="ARBA" id="ARBA00004496"/>
    </source>
</evidence>
<feature type="active site" evidence="14 16">
    <location>
        <position position="695"/>
    </location>
</feature>
<name>A0A9W6V1D5_9ACTN</name>
<evidence type="ECO:0000256" key="9">
    <source>
        <dbReference type="ARBA" id="ARBA00050665"/>
    </source>
</evidence>
<dbReference type="InterPro" id="IPR008269">
    <property type="entry name" value="Lon_proteolytic"/>
</dbReference>
<keyword evidence="8 14" id="KW-0346">Stress response</keyword>
<feature type="domain" description="Lon proteolytic" evidence="21">
    <location>
        <begin position="605"/>
        <end position="789"/>
    </location>
</feature>
<dbReference type="RefSeq" id="WP_285734796.1">
    <property type="nucleotide sequence ID" value="NZ_BSSA01000003.1"/>
</dbReference>
<keyword evidence="20" id="KW-0175">Coiled coil</keyword>
<dbReference type="InterPro" id="IPR004815">
    <property type="entry name" value="Lon_bac/euk-typ"/>
</dbReference>
<comment type="subcellular location">
    <subcellularLocation>
        <location evidence="1 14 15">Cytoplasm</location>
    </subcellularLocation>
</comment>
<dbReference type="InterPro" id="IPR054594">
    <property type="entry name" value="Lon_lid"/>
</dbReference>
<dbReference type="CDD" id="cd19500">
    <property type="entry name" value="RecA-like_Lon"/>
    <property type="match status" value="1"/>
</dbReference>
<evidence type="ECO:0000256" key="4">
    <source>
        <dbReference type="ARBA" id="ARBA00022741"/>
    </source>
</evidence>
<feature type="binding site" evidence="14 17">
    <location>
        <begin position="363"/>
        <end position="370"/>
    </location>
    <ligand>
        <name>ATP</name>
        <dbReference type="ChEBI" id="CHEBI:30616"/>
    </ligand>
</feature>
<dbReference type="InterPro" id="IPR046336">
    <property type="entry name" value="Lon_prtase_N_sf"/>
</dbReference>
<dbReference type="InterPro" id="IPR003959">
    <property type="entry name" value="ATPase_AAA_core"/>
</dbReference>
<feature type="domain" description="Lon N-terminal" evidence="22">
    <location>
        <begin position="10"/>
        <end position="201"/>
    </location>
</feature>
<comment type="subunit">
    <text evidence="14 15">Homohexamer. Organized in a ring with a central cavity.</text>
</comment>
<evidence type="ECO:0000256" key="7">
    <source>
        <dbReference type="ARBA" id="ARBA00022840"/>
    </source>
</evidence>
<dbReference type="SUPFAM" id="SSF52540">
    <property type="entry name" value="P-loop containing nucleoside triphosphate hydrolases"/>
    <property type="match status" value="1"/>
</dbReference>
<evidence type="ECO:0000313" key="24">
    <source>
        <dbReference type="Proteomes" id="UP001165041"/>
    </source>
</evidence>
<evidence type="ECO:0000256" key="15">
    <source>
        <dbReference type="PIRNR" id="PIRNR001174"/>
    </source>
</evidence>
<dbReference type="GO" id="GO:0006515">
    <property type="term" value="P:protein quality control for misfolded or incompletely synthesized proteins"/>
    <property type="evidence" value="ECO:0007669"/>
    <property type="project" value="UniProtKB-UniRule"/>
</dbReference>
<dbReference type="Gene3D" id="1.10.8.60">
    <property type="match status" value="1"/>
</dbReference>
<keyword evidence="3 14" id="KW-0645">Protease</keyword>
<dbReference type="InterPro" id="IPR027543">
    <property type="entry name" value="Lon_bac"/>
</dbReference>
<sequence length="797" mass="85239">MASTSVPLTLPVLPLDDEVVLPGMVVPLELSNPEVRAAVEAARAGSAGGKPQVLLVPRLDGSYAAVGALATVEQVGRLADGDPAALVRAVRRVRIGAGTTGPGAALWVETTPFKESDQGLPVAGRAAELVKEYKALSTKWLRRRGAWQIVDRVAAIEDVGELADNIGYAPFATAEQKLKVLLEADRPARLEYALSLLREHLAEEEVNDSIRKDVEEGVAKQQKEFLLRRQLEAVRKELAELNGEADSAEEDYRARVEAAALPEKVREAALKEVDKLERASEQSPEGSWIRTWLDTVLELPWNERSEDAYDIAGARAVLDADHTGLADVKDRIVEYLAVRKRRADRGLGQIGGRRGGAVLALVGPPGVGKTSLGESVAKAMGRSFVRVALGGVRDEAEIRGHRRTYVGSIPGRIVRAIKEAGTMNPVVLLDEIDKVGSDYRGDPAAALLEVLDPAQNHTFRDHYLEVELDLSDVVFLATANVLEAIPEPLLDRMDLVRLDGYTEDEKVAIARDHLLPRQLAKAGLDGAELTVDEAALRRLAAEYTREAGVRNLERSIARILRKVAAQAELGERELPAAVGADDLRALLGRPHHVPEAAQEPAERRTAVPGVATGLAVTGAGGDVLYIEASLADAETGSTGLTLTGQLGDVMKESAHIALSYLRSRGAELELPVTGLRERGIHLHVPAGAVPKDGPSAGITMTTALASLLSGRKVRADVAMTGEVSLTGRVLPIGGVKQKLLAADRAGITTVIIPKRNEADLDDVPAEVLERLSVHPVADVREVLRLALEPAEVLVAAA</sequence>
<dbReference type="InterPro" id="IPR015947">
    <property type="entry name" value="PUA-like_sf"/>
</dbReference>
<proteinExistence type="evidence at transcript level"/>
<accession>A0A9W6V1D5</accession>
<feature type="coiled-coil region" evidence="20">
    <location>
        <begin position="224"/>
        <end position="251"/>
    </location>
</feature>
<comment type="caution">
    <text evidence="23">The sequence shown here is derived from an EMBL/GenBank/DDBJ whole genome shotgun (WGS) entry which is preliminary data.</text>
</comment>
<evidence type="ECO:0000256" key="11">
    <source>
        <dbReference type="ARBA" id="ARBA00066743"/>
    </source>
</evidence>
<dbReference type="NCBIfam" id="TIGR00763">
    <property type="entry name" value="lon"/>
    <property type="match status" value="1"/>
</dbReference>
<dbReference type="PIRSF" id="PIRSF001174">
    <property type="entry name" value="Lon_proteas"/>
    <property type="match status" value="1"/>
</dbReference>
<evidence type="ECO:0000313" key="23">
    <source>
        <dbReference type="EMBL" id="GLW69122.1"/>
    </source>
</evidence>
<evidence type="ECO:0000256" key="8">
    <source>
        <dbReference type="ARBA" id="ARBA00023016"/>
    </source>
</evidence>
<evidence type="ECO:0000256" key="12">
    <source>
        <dbReference type="ARBA" id="ARBA00071934"/>
    </source>
</evidence>
<keyword evidence="7 14" id="KW-0067">ATP-binding</keyword>
<dbReference type="AlphaFoldDB" id="A0A9W6V1D5"/>
<feature type="active site" evidence="14 16">
    <location>
        <position position="738"/>
    </location>
</feature>
<dbReference type="Gene3D" id="2.30.130.40">
    <property type="entry name" value="LON domain-like"/>
    <property type="match status" value="1"/>
</dbReference>
<organism evidence="23 24">
    <name type="scientific">Kitasatospora phosalacinea</name>
    <dbReference type="NCBI Taxonomy" id="2065"/>
    <lineage>
        <taxon>Bacteria</taxon>
        <taxon>Bacillati</taxon>
        <taxon>Actinomycetota</taxon>
        <taxon>Actinomycetes</taxon>
        <taxon>Kitasatosporales</taxon>
        <taxon>Streptomycetaceae</taxon>
        <taxon>Kitasatospora</taxon>
    </lineage>
</organism>
<evidence type="ECO:0000256" key="19">
    <source>
        <dbReference type="RuleBase" id="RU000591"/>
    </source>
</evidence>
<dbReference type="Pfam" id="PF00004">
    <property type="entry name" value="AAA"/>
    <property type="match status" value="1"/>
</dbReference>
<evidence type="ECO:0000256" key="10">
    <source>
        <dbReference type="ARBA" id="ARBA00053875"/>
    </source>
</evidence>
<keyword evidence="4 14" id="KW-0547">Nucleotide-binding</keyword>
<evidence type="ECO:0000256" key="18">
    <source>
        <dbReference type="PROSITE-ProRule" id="PRU01122"/>
    </source>
</evidence>
<dbReference type="Pfam" id="PF22667">
    <property type="entry name" value="Lon_lid"/>
    <property type="match status" value="1"/>
</dbReference>
<comment type="function">
    <text evidence="10 14">ATP-dependent serine protease that mediates the selective degradation of mutant and abnormal proteins as well as certain short-lived regulatory proteins. Required for cellular homeostasis and for survival from DNA damage and developmental changes induced by stress. Degrades polypeptides processively to yield small peptide fragments that are 5 to 10 amino acids long. Binds to DNA in a double-stranded, site-specific manner.</text>
</comment>
<dbReference type="InterPro" id="IPR027417">
    <property type="entry name" value="P-loop_NTPase"/>
</dbReference>
<evidence type="ECO:0000256" key="3">
    <source>
        <dbReference type="ARBA" id="ARBA00022670"/>
    </source>
</evidence>
<evidence type="ECO:0000256" key="13">
    <source>
        <dbReference type="ARBA" id="ARBA00082722"/>
    </source>
</evidence>
<dbReference type="InterPro" id="IPR014721">
    <property type="entry name" value="Ribsml_uS5_D2-typ_fold_subgr"/>
</dbReference>
<dbReference type="Gene3D" id="3.40.50.300">
    <property type="entry name" value="P-loop containing nucleotide triphosphate hydrolases"/>
    <property type="match status" value="1"/>
</dbReference>
<dbReference type="InterPro" id="IPR008268">
    <property type="entry name" value="Peptidase_S16_AS"/>
</dbReference>
<dbReference type="GO" id="GO:0004176">
    <property type="term" value="F:ATP-dependent peptidase activity"/>
    <property type="evidence" value="ECO:0007669"/>
    <property type="project" value="UniProtKB-UniRule"/>
</dbReference>
<evidence type="ECO:0000256" key="17">
    <source>
        <dbReference type="PIRSR" id="PIRSR001174-2"/>
    </source>
</evidence>
<dbReference type="PROSITE" id="PS51787">
    <property type="entry name" value="LON_N"/>
    <property type="match status" value="1"/>
</dbReference>
<dbReference type="GO" id="GO:0005737">
    <property type="term" value="C:cytoplasm"/>
    <property type="evidence" value="ECO:0007669"/>
    <property type="project" value="UniProtKB-SubCell"/>
</dbReference>
<evidence type="ECO:0000256" key="14">
    <source>
        <dbReference type="HAMAP-Rule" id="MF_01973"/>
    </source>
</evidence>
<dbReference type="Gene3D" id="3.30.230.10">
    <property type="match status" value="1"/>
</dbReference>
<protein>
    <recommendedName>
        <fullName evidence="12 14">Lon protease</fullName>
        <ecNumber evidence="11 14">3.4.21.53</ecNumber>
    </recommendedName>
    <alternativeName>
        <fullName evidence="13 14">ATP-dependent protease La</fullName>
    </alternativeName>
</protein>
<evidence type="ECO:0000256" key="16">
    <source>
        <dbReference type="PIRSR" id="PIRSR001174-1"/>
    </source>
</evidence>
<evidence type="ECO:0000256" key="20">
    <source>
        <dbReference type="SAM" id="Coils"/>
    </source>
</evidence>
<comment type="similarity">
    <text evidence="14 15 18 19">Belongs to the peptidase S16 family.</text>
</comment>
<dbReference type="InterPro" id="IPR027065">
    <property type="entry name" value="Lon_Prtase"/>
</dbReference>
<evidence type="ECO:0000259" key="22">
    <source>
        <dbReference type="PROSITE" id="PS51787"/>
    </source>
</evidence>
<comment type="induction">
    <text evidence="14">By heat shock.</text>
</comment>
<dbReference type="PROSITE" id="PS01046">
    <property type="entry name" value="LON_SER"/>
    <property type="match status" value="1"/>
</dbReference>